<dbReference type="VEuPathDB" id="VectorBase:LOC119161751"/>
<reference evidence="3" key="1">
    <citation type="journal article" date="2020" name="Cell">
        <title>Large-Scale Comparative Analyses of Tick Genomes Elucidate Their Genetic Diversity and Vector Capacities.</title>
        <authorList>
            <consortium name="Tick Genome and Microbiome Consortium (TIGMIC)"/>
            <person name="Jia N."/>
            <person name="Wang J."/>
            <person name="Shi W."/>
            <person name="Du L."/>
            <person name="Sun Y."/>
            <person name="Zhan W."/>
            <person name="Jiang J.F."/>
            <person name="Wang Q."/>
            <person name="Zhang B."/>
            <person name="Ji P."/>
            <person name="Bell-Sakyi L."/>
            <person name="Cui X.M."/>
            <person name="Yuan T.T."/>
            <person name="Jiang B.G."/>
            <person name="Yang W.F."/>
            <person name="Lam T.T."/>
            <person name="Chang Q.C."/>
            <person name="Ding S.J."/>
            <person name="Wang X.J."/>
            <person name="Zhu J.G."/>
            <person name="Ruan X.D."/>
            <person name="Zhao L."/>
            <person name="Wei J.T."/>
            <person name="Ye R.Z."/>
            <person name="Que T.C."/>
            <person name="Du C.H."/>
            <person name="Zhou Y.H."/>
            <person name="Cheng J.X."/>
            <person name="Dai P.F."/>
            <person name="Guo W.B."/>
            <person name="Han X.H."/>
            <person name="Huang E.J."/>
            <person name="Li L.F."/>
            <person name="Wei W."/>
            <person name="Gao Y.C."/>
            <person name="Liu J.Z."/>
            <person name="Shao H.Z."/>
            <person name="Wang X."/>
            <person name="Wang C.C."/>
            <person name="Yang T.C."/>
            <person name="Huo Q.B."/>
            <person name="Li W."/>
            <person name="Chen H.Y."/>
            <person name="Chen S.E."/>
            <person name="Zhou L.G."/>
            <person name="Ni X.B."/>
            <person name="Tian J.H."/>
            <person name="Sheng Y."/>
            <person name="Liu T."/>
            <person name="Pan Y.S."/>
            <person name="Xia L.Y."/>
            <person name="Li J."/>
            <person name="Zhao F."/>
            <person name="Cao W.C."/>
        </authorList>
    </citation>
    <scope>NUCLEOTIDE SEQUENCE</scope>
    <source>
        <strain evidence="3">Rmic-2018</strain>
    </source>
</reference>
<feature type="domain" description="PiggyBac transposable element-derived protein" evidence="2">
    <location>
        <begin position="287"/>
        <end position="552"/>
    </location>
</feature>
<name>A0A9J6EJW9_RHIMP</name>
<dbReference type="AlphaFoldDB" id="A0A9J6EJW9"/>
<protein>
    <recommendedName>
        <fullName evidence="2">PiggyBac transposable element-derived protein domain-containing protein</fullName>
    </recommendedName>
</protein>
<dbReference type="Proteomes" id="UP000821866">
    <property type="component" value="Chromosome 2"/>
</dbReference>
<dbReference type="PANTHER" id="PTHR46599">
    <property type="entry name" value="PIGGYBAC TRANSPOSABLE ELEMENT-DERIVED PROTEIN 4"/>
    <property type="match status" value="1"/>
</dbReference>
<dbReference type="InterPro" id="IPR029526">
    <property type="entry name" value="PGBD"/>
</dbReference>
<evidence type="ECO:0000259" key="2">
    <source>
        <dbReference type="Pfam" id="PF13843"/>
    </source>
</evidence>
<dbReference type="PANTHER" id="PTHR46599:SF3">
    <property type="entry name" value="PIGGYBAC TRANSPOSABLE ELEMENT-DERIVED PROTEIN 4"/>
    <property type="match status" value="1"/>
</dbReference>
<dbReference type="Pfam" id="PF13843">
    <property type="entry name" value="DDE_Tnp_1_7"/>
    <property type="match status" value="1"/>
</dbReference>
<evidence type="ECO:0000313" key="4">
    <source>
        <dbReference type="Proteomes" id="UP000821866"/>
    </source>
</evidence>
<organism evidence="3 4">
    <name type="scientific">Rhipicephalus microplus</name>
    <name type="common">Cattle tick</name>
    <name type="synonym">Boophilus microplus</name>
    <dbReference type="NCBI Taxonomy" id="6941"/>
    <lineage>
        <taxon>Eukaryota</taxon>
        <taxon>Metazoa</taxon>
        <taxon>Ecdysozoa</taxon>
        <taxon>Arthropoda</taxon>
        <taxon>Chelicerata</taxon>
        <taxon>Arachnida</taxon>
        <taxon>Acari</taxon>
        <taxon>Parasitiformes</taxon>
        <taxon>Ixodida</taxon>
        <taxon>Ixodoidea</taxon>
        <taxon>Ixodidae</taxon>
        <taxon>Rhipicephalinae</taxon>
        <taxon>Rhipicephalus</taxon>
        <taxon>Boophilus</taxon>
    </lineage>
</organism>
<proteinExistence type="predicted"/>
<evidence type="ECO:0000256" key="1">
    <source>
        <dbReference type="SAM" id="MobiDB-lite"/>
    </source>
</evidence>
<feature type="region of interest" description="Disordered" evidence="1">
    <location>
        <begin position="202"/>
        <end position="253"/>
    </location>
</feature>
<gene>
    <name evidence="3" type="ORF">HPB51_023661</name>
</gene>
<accession>A0A9J6EJW9</accession>
<sequence>MFLSPRLLLRGADKTSGRDDADSPSSDEPSFLLGVNKTVHFIEKPTSTTATWPLCLDGIGYGRLTTVSLELKEPPRKRPMPNLEAQSSAGMSSKATPADTLRRFTDQLTSISSRCDEAENKMRRSNLLFFGLEDNANEDWAASEQKIIRFCSEKLQLTLTDGAVYAVELFDCSSGAQLRISAACSGMAAFSPSAFYGGNSEACSESEDGFSDEDNYVAPSDTEESDPTEASQEENEDGRDGGNNQNNTGPRVTDWTAYLDNLPDLDPLPFTVANPGSQVSSFNVKCEMDYFQLFFTDQLIEQIVRETNRYARDKISSAGVLQQYLIWNDWEDVRVQEFKAFLGVIVNITLNPKSEQKEYFSNDLLKKMPFFPHVFKRKRFLLIFWMLHVAPSPHTSSGPPTRGSKIRDVVTYIDAKCREHCNAGPKICVYESTVGLKGRASFKCYNPQKPTKWGMRVYALADCQTGYISAFEPYYGSTTTDSFCCPELPFTCRIVLHLLEEVEQVTPGSGYHLYTDRFYTSPMLAEELLSHNILLTGTVMTNRKQMPQQLKKR</sequence>
<keyword evidence="4" id="KW-1185">Reference proteome</keyword>
<feature type="compositionally biased region" description="Polar residues" evidence="1">
    <location>
        <begin position="84"/>
        <end position="95"/>
    </location>
</feature>
<dbReference type="EMBL" id="JABSTU010000004">
    <property type="protein sequence ID" value="KAH8034413.1"/>
    <property type="molecule type" value="Genomic_DNA"/>
</dbReference>
<comment type="caution">
    <text evidence="3">The sequence shown here is derived from an EMBL/GenBank/DDBJ whole genome shotgun (WGS) entry which is preliminary data.</text>
</comment>
<feature type="compositionally biased region" description="Acidic residues" evidence="1">
    <location>
        <begin position="204"/>
        <end position="237"/>
    </location>
</feature>
<reference evidence="3" key="2">
    <citation type="submission" date="2021-09" db="EMBL/GenBank/DDBJ databases">
        <authorList>
            <person name="Jia N."/>
            <person name="Wang J."/>
            <person name="Shi W."/>
            <person name="Du L."/>
            <person name="Sun Y."/>
            <person name="Zhan W."/>
            <person name="Jiang J."/>
            <person name="Wang Q."/>
            <person name="Zhang B."/>
            <person name="Ji P."/>
            <person name="Sakyi L.B."/>
            <person name="Cui X."/>
            <person name="Yuan T."/>
            <person name="Jiang B."/>
            <person name="Yang W."/>
            <person name="Lam T.T.-Y."/>
            <person name="Chang Q."/>
            <person name="Ding S."/>
            <person name="Wang X."/>
            <person name="Zhu J."/>
            <person name="Ruan X."/>
            <person name="Zhao L."/>
            <person name="Wei J."/>
            <person name="Que T."/>
            <person name="Du C."/>
            <person name="Cheng J."/>
            <person name="Dai P."/>
            <person name="Han X."/>
            <person name="Huang E."/>
            <person name="Gao Y."/>
            <person name="Liu J."/>
            <person name="Shao H."/>
            <person name="Ye R."/>
            <person name="Li L."/>
            <person name="Wei W."/>
            <person name="Wang X."/>
            <person name="Wang C."/>
            <person name="Huo Q."/>
            <person name="Li W."/>
            <person name="Guo W."/>
            <person name="Chen H."/>
            <person name="Chen S."/>
            <person name="Zhou L."/>
            <person name="Zhou L."/>
            <person name="Ni X."/>
            <person name="Tian J."/>
            <person name="Zhou Y."/>
            <person name="Sheng Y."/>
            <person name="Liu T."/>
            <person name="Pan Y."/>
            <person name="Xia L."/>
            <person name="Li J."/>
            <person name="Zhao F."/>
            <person name="Cao W."/>
        </authorList>
    </citation>
    <scope>NUCLEOTIDE SEQUENCE</scope>
    <source>
        <strain evidence="3">Rmic-2018</strain>
        <tissue evidence="3">Larvae</tissue>
    </source>
</reference>
<evidence type="ECO:0000313" key="3">
    <source>
        <dbReference type="EMBL" id="KAH8034413.1"/>
    </source>
</evidence>
<feature type="region of interest" description="Disordered" evidence="1">
    <location>
        <begin position="74"/>
        <end position="96"/>
    </location>
</feature>